<feature type="transmembrane region" description="Helical" evidence="1">
    <location>
        <begin position="100"/>
        <end position="121"/>
    </location>
</feature>
<feature type="transmembrane region" description="Helical" evidence="1">
    <location>
        <begin position="165"/>
        <end position="184"/>
    </location>
</feature>
<keyword evidence="3" id="KW-1185">Reference proteome</keyword>
<sequence length="242" mass="28176">MLLWEIKKLAKNRWNLFLFAALMSFWGIRLYFAAQKGADRFFMTSISFWHLIGSLMIGFMILFVNTRLFSWDEEEKVKEAILATKSGKARLFLFRMLANALYTTGIAILFLFIQVLGFFIFNRYENLSITFIVECLESFPYVWAGSVLFSVFAACVCTVFQSHMVAAVLCGILFGTTYLLRGNLLQPYSLEWFLEKGFFSYFIRAKDIVLDSQFMVLMIWYGIFLASVLVLTITLQIRRHEL</sequence>
<accession>A0ABW0RCF6</accession>
<evidence type="ECO:0000313" key="3">
    <source>
        <dbReference type="Proteomes" id="UP001595978"/>
    </source>
</evidence>
<feature type="transmembrane region" description="Helical" evidence="1">
    <location>
        <begin position="214"/>
        <end position="235"/>
    </location>
</feature>
<reference evidence="3" key="1">
    <citation type="journal article" date="2019" name="Int. J. Syst. Evol. Microbiol.">
        <title>The Global Catalogue of Microorganisms (GCM) 10K type strain sequencing project: providing services to taxonomists for standard genome sequencing and annotation.</title>
        <authorList>
            <consortium name="The Broad Institute Genomics Platform"/>
            <consortium name="The Broad Institute Genome Sequencing Center for Infectious Disease"/>
            <person name="Wu L."/>
            <person name="Ma J."/>
        </authorList>
    </citation>
    <scope>NUCLEOTIDE SEQUENCE [LARGE SCALE GENOMIC DNA]</scope>
    <source>
        <strain evidence="3">CCUG 56331</strain>
    </source>
</reference>
<dbReference type="EMBL" id="JBHSNQ010000160">
    <property type="protein sequence ID" value="MFC5542449.1"/>
    <property type="molecule type" value="Genomic_DNA"/>
</dbReference>
<feature type="transmembrane region" description="Helical" evidence="1">
    <location>
        <begin position="141"/>
        <end position="160"/>
    </location>
</feature>
<evidence type="ECO:0000313" key="2">
    <source>
        <dbReference type="EMBL" id="MFC5542449.1"/>
    </source>
</evidence>
<protein>
    <recommendedName>
        <fullName evidence="4">ABC transporter permease</fullName>
    </recommendedName>
</protein>
<feature type="transmembrane region" description="Helical" evidence="1">
    <location>
        <begin position="46"/>
        <end position="64"/>
    </location>
</feature>
<dbReference type="Proteomes" id="UP001595978">
    <property type="component" value="Unassembled WGS sequence"/>
</dbReference>
<keyword evidence="1" id="KW-0812">Transmembrane</keyword>
<organism evidence="2 3">
    <name type="scientific">Ureibacillus suwonensis</name>
    <dbReference type="NCBI Taxonomy" id="313007"/>
    <lineage>
        <taxon>Bacteria</taxon>
        <taxon>Bacillati</taxon>
        <taxon>Bacillota</taxon>
        <taxon>Bacilli</taxon>
        <taxon>Bacillales</taxon>
        <taxon>Caryophanaceae</taxon>
        <taxon>Ureibacillus</taxon>
    </lineage>
</organism>
<keyword evidence="1" id="KW-1133">Transmembrane helix</keyword>
<gene>
    <name evidence="2" type="ORF">ACFPOH_12115</name>
</gene>
<name>A0ABW0RCF6_9BACL</name>
<proteinExistence type="predicted"/>
<keyword evidence="1" id="KW-0472">Membrane</keyword>
<feature type="transmembrane region" description="Helical" evidence="1">
    <location>
        <begin position="16"/>
        <end position="34"/>
    </location>
</feature>
<evidence type="ECO:0000256" key="1">
    <source>
        <dbReference type="SAM" id="Phobius"/>
    </source>
</evidence>
<comment type="caution">
    <text evidence="2">The sequence shown here is derived from an EMBL/GenBank/DDBJ whole genome shotgun (WGS) entry which is preliminary data.</text>
</comment>
<evidence type="ECO:0008006" key="4">
    <source>
        <dbReference type="Google" id="ProtNLM"/>
    </source>
</evidence>
<dbReference type="RefSeq" id="WP_342468395.1">
    <property type="nucleotide sequence ID" value="NZ_JBHSNQ010000160.1"/>
</dbReference>